<evidence type="ECO:0000313" key="2">
    <source>
        <dbReference type="Proteomes" id="UP000230363"/>
    </source>
</evidence>
<reference evidence="2" key="1">
    <citation type="submission" date="2017-09" db="EMBL/GenBank/DDBJ databases">
        <title>Depth-based differentiation of microbial function through sediment-hosted aquifers and enrichment of novel symbionts in the deep terrestrial subsurface.</title>
        <authorList>
            <person name="Probst A.J."/>
            <person name="Ladd B."/>
            <person name="Jarett J.K."/>
            <person name="Geller-Mcgrath D.E."/>
            <person name="Sieber C.M.K."/>
            <person name="Emerson J.B."/>
            <person name="Anantharaman K."/>
            <person name="Thomas B.C."/>
            <person name="Malmstrom R."/>
            <person name="Stieglmeier M."/>
            <person name="Klingl A."/>
            <person name="Woyke T."/>
            <person name="Ryan C.M."/>
            <person name="Banfield J.F."/>
        </authorList>
    </citation>
    <scope>NUCLEOTIDE SEQUENCE [LARGE SCALE GENOMIC DNA]</scope>
</reference>
<sequence>TNKDIDDFFNEPPTEAKKIISKPELEKKESEEVKKPIDNIFGLIQDEISRLKSGEIGDKQKKYLKNQIKSILKEYLSREFENLKNIEDIRLLRGDWLRSSKQKIFQTMMLELKERILLKYGYPSDIMEIFRGAANEIEIDEIKRENKI</sequence>
<gene>
    <name evidence="1" type="ORF">COY96_00525</name>
</gene>
<dbReference type="EMBL" id="PFKZ01000018">
    <property type="protein sequence ID" value="PIY59677.1"/>
    <property type="molecule type" value="Genomic_DNA"/>
</dbReference>
<evidence type="ECO:0000313" key="1">
    <source>
        <dbReference type="EMBL" id="PIY59677.1"/>
    </source>
</evidence>
<dbReference type="Proteomes" id="UP000230363">
    <property type="component" value="Unassembled WGS sequence"/>
</dbReference>
<proteinExistence type="predicted"/>
<comment type="caution">
    <text evidence="1">The sequence shown here is derived from an EMBL/GenBank/DDBJ whole genome shotgun (WGS) entry which is preliminary data.</text>
</comment>
<protein>
    <submittedName>
        <fullName evidence="1">Uncharacterized protein</fullName>
    </submittedName>
</protein>
<dbReference type="AlphaFoldDB" id="A0A2M7Q898"/>
<name>A0A2M7Q898_9BACT</name>
<accession>A0A2M7Q898</accession>
<organism evidence="1 2">
    <name type="scientific">Candidatus Wolfebacteria bacterium CG_4_10_14_0_8_um_filter_37_11</name>
    <dbReference type="NCBI Taxonomy" id="1975062"/>
    <lineage>
        <taxon>Bacteria</taxon>
        <taxon>Candidatus Wolfeibacteriota</taxon>
    </lineage>
</organism>
<feature type="non-terminal residue" evidence="1">
    <location>
        <position position="1"/>
    </location>
</feature>